<evidence type="ECO:0000313" key="6">
    <source>
        <dbReference type="EMBL" id="PIA99772.1"/>
    </source>
</evidence>
<dbReference type="Proteomes" id="UP000230605">
    <property type="component" value="Chromosome 3"/>
</dbReference>
<evidence type="ECO:0000259" key="5">
    <source>
        <dbReference type="Pfam" id="PF24345"/>
    </source>
</evidence>
<feature type="region of interest" description="Disordered" evidence="2">
    <location>
        <begin position="801"/>
        <end position="821"/>
    </location>
</feature>
<feature type="compositionally biased region" description="Basic and acidic residues" evidence="2">
    <location>
        <begin position="506"/>
        <end position="523"/>
    </location>
</feature>
<feature type="region of interest" description="Disordered" evidence="2">
    <location>
        <begin position="66"/>
        <end position="91"/>
    </location>
</feature>
<feature type="compositionally biased region" description="Basic and acidic residues" evidence="2">
    <location>
        <begin position="1290"/>
        <end position="1309"/>
    </location>
</feature>
<evidence type="ECO:0000313" key="7">
    <source>
        <dbReference type="Proteomes" id="UP000230605"/>
    </source>
</evidence>
<evidence type="ECO:0000259" key="3">
    <source>
        <dbReference type="Pfam" id="PF24340"/>
    </source>
</evidence>
<reference evidence="6 7" key="1">
    <citation type="submission" date="2015-10" db="EMBL/GenBank/DDBJ databases">
        <title>The cercosporin biosynthetic gene cluster was horizontally transferred to several fungal lineages and shown to be expanded in Cercospora beticola based on microsynteny with recipient genomes.</title>
        <authorList>
            <person name="De Jonge R."/>
            <person name="Ebert M.K."/>
            <person name="Suttle J.C."/>
            <person name="Jurick Ii W.M."/>
            <person name="Secor G.A."/>
            <person name="Thomma B.P."/>
            <person name="Van De Peer Y."/>
            <person name="Bolton M.D."/>
        </authorList>
    </citation>
    <scope>NUCLEOTIDE SEQUENCE [LARGE SCALE GENOMIC DNA]</scope>
    <source>
        <strain evidence="6 7">09-40</strain>
    </source>
</reference>
<keyword evidence="1" id="KW-0175">Coiled coil</keyword>
<feature type="compositionally biased region" description="Basic and acidic residues" evidence="2">
    <location>
        <begin position="1070"/>
        <end position="1081"/>
    </location>
</feature>
<feature type="compositionally biased region" description="Polar residues" evidence="2">
    <location>
        <begin position="348"/>
        <end position="372"/>
    </location>
</feature>
<feature type="compositionally biased region" description="Basic and acidic residues" evidence="2">
    <location>
        <begin position="127"/>
        <end position="141"/>
    </location>
</feature>
<feature type="compositionally biased region" description="Polar residues" evidence="2">
    <location>
        <begin position="178"/>
        <end position="191"/>
    </location>
</feature>
<feature type="compositionally biased region" description="Low complexity" evidence="2">
    <location>
        <begin position="1346"/>
        <end position="1355"/>
    </location>
</feature>
<dbReference type="OrthoDB" id="5408934at2759"/>
<gene>
    <name evidence="6" type="ORF">CB0940_02472</name>
</gene>
<dbReference type="Pfam" id="PF24340">
    <property type="entry name" value="DH_2"/>
    <property type="match status" value="1"/>
</dbReference>
<dbReference type="InterPro" id="IPR056222">
    <property type="entry name" value="PH_23"/>
</dbReference>
<accession>A0A2G5I5M9</accession>
<comment type="caution">
    <text evidence="6">The sequence shown here is derived from an EMBL/GenBank/DDBJ whole genome shotgun (WGS) entry which is preliminary data.</text>
</comment>
<proteinExistence type="predicted"/>
<feature type="compositionally biased region" description="Polar residues" evidence="2">
    <location>
        <begin position="1109"/>
        <end position="1120"/>
    </location>
</feature>
<name>A0A2G5I5M9_CERBT</name>
<feature type="region of interest" description="Disordered" evidence="2">
    <location>
        <begin position="1065"/>
        <end position="1450"/>
    </location>
</feature>
<feature type="compositionally biased region" description="Polar residues" evidence="2">
    <location>
        <begin position="1428"/>
        <end position="1442"/>
    </location>
</feature>
<feature type="compositionally biased region" description="Polar residues" evidence="2">
    <location>
        <begin position="1170"/>
        <end position="1185"/>
    </location>
</feature>
<feature type="domain" description="PH" evidence="4">
    <location>
        <begin position="893"/>
        <end position="1034"/>
    </location>
</feature>
<feature type="coiled-coil region" evidence="1">
    <location>
        <begin position="858"/>
        <end position="892"/>
    </location>
</feature>
<dbReference type="EMBL" id="LKMD01000101">
    <property type="protein sequence ID" value="PIA99772.1"/>
    <property type="molecule type" value="Genomic_DNA"/>
</dbReference>
<sequence length="1828" mass="203315">MSYLIVPEPGFALSTRRVVNRERCGSRQHVNNAPSPSSHAAGAMFDVTSVGSQYIIETVSDLLSNVQVPGPMPDANDGTRKSPTKKTPEKTKVAELTTQRLAKRKSQDFAAKIAGWNQLGGGIVTPEIEKPKAKPKPKPEQSQDEVVVVLDAASEAQQDDMIVVETESTIPADIIEVTPTSQPETPKNSRSPGRAVSKPLAAVLTGEKKTGKEIDFERKAWVRRKSKPQVEVPPDVKEASAPKKRVVSDGHWRRDRQLQPQPQASPEKEDDKAKTPKPVYIRKSVVNVGLKVPVSHQDFTESEPEPEPVRVRPLRSRSPNGRERTPDYESKGTKVYVQRRKRSKQNESESSFTAPSSTDKPSTATTDITSPSISPPRPKSAPRERSRKERSGDELPPRPSTARRSKTPVEENAPKRHPSTTAEAFAKRITQRMHNPDKPPTPLPKVFGNRIEGWLDGMSDPFNETRSSDTPEPLKIPKKKSSKQLHLDTDIEKNTESRKSSAKQRSAPEEHRREVSGKRDSKQDIPAMSPISPTTPTLRRRGAKHRAESPLKNRMSQDTLDDSSRGDEALMSGGNPDAMRPGRRVPSKRKDDRFRQLTTIASDETLSTRDRGHGRAYSDDATTITRTSDGDVPRRRSTRRRMAKHDDLISVLSMPQDDERRVVPAKSIRRSRRKPGFCTVAEIMNELSTDELKYQRELRTLVEGVIPVLLKHAVSETSSSSPGSRVFSRSTSDPSVTRPIVDMGVALERLKTTHKHIPLHEPSELLVWAQSASKDYNTYLQAWRLGFKDIVVNLARAERTPQRNGSSSWDHDLPRNKDGDLVDSSGERVDVAYLLKRPLIRIKYLAKTLKDINQLQPSANAEDMAKTYQDLIAAAKKRVSDEQARLEDEAAAAIYATRARDPRSLAPITGVSIDHTRSVRARDYFDMDLVHSSGQQLGCKIEVIYRDDAPNRGKAGDVLFCEVSSFGRWLLFPPLPHALVSARKGDKPGELVVMIRGFMSNARQWREVLSLRSEDDMTATEWLQMLGSSPMPPKLSRKSSFNMYKQKSLPAADSEEPKLKTIAETAETANKSRDPSPREIEVPIGERVTNGSRIWDGSEVNSVLDDEQSLPSTRPRQRTQPARYRGHTLSSQDRRDELHHRSRDDAAEPHYDRPHNISSAPGQRRPYSLHTRSQSEWTGSTVSSDRTTDYTVWMPSEDASTRYSDDSSDGEDPIGRREHQALRPRLHRRTSSVPTMDLPSIQKVRKPGRPESPPSDRDGLPSQKRAHEAPRADDPSSKAPQLQQRLSIRRKSDERDRPPPPPAHKEKSRPLSLGLGLTNKIPSLTPAFMRKNRRPSSPLKHEYAPSSSSDSLSDSDYTDYDDDASVTSESTIEDQAERKEALHEDISTVGDLRGFRDYQKSGPRRSPPRSPPPAPSPATDPETRPSLPATSLAPSESASQAPYRTVPDTGVEPAKTVANIFSWSERGTWDSLHMEECQIFVTPGLIEAFDLTQANSVSPQTNGQYTTPSAQGVKPLVALELTPLVPLRRGTAVDITVRSPPSANSLYKPGANIMFRSRSPEECEKLYTLLNRARIDNPTYVALQNARGPTKESNWGEIMDQNRDDQFNKRRSWWNLGSRKSTSYRSNGSRPLSTAATESSVGTMNTAFSALRRFSGSNKFFDLAKSTITSREGTQSTNSESLNSGAATPDLAFDPSMGTPLGITGTKVRLYVRESASKWRDLGSARLTVMVPPRADPSIPANPRTTGLEKRVLVTGKSQNEVLLDVTLGESAFERIARTGIAVSVYEVSEHVGHSGGVLPNRTTCYMIQMKSERDAAYTFGLVGKLRY</sequence>
<feature type="compositionally biased region" description="Basic and acidic residues" evidence="2">
    <location>
        <begin position="607"/>
        <end position="618"/>
    </location>
</feature>
<feature type="region of interest" description="Disordered" evidence="2">
    <location>
        <begin position="125"/>
        <end position="144"/>
    </location>
</feature>
<feature type="compositionally biased region" description="Basic and acidic residues" evidence="2">
    <location>
        <begin position="320"/>
        <end position="332"/>
    </location>
</feature>
<feature type="compositionally biased region" description="Basic and acidic residues" evidence="2">
    <location>
        <begin position="1254"/>
        <end position="1276"/>
    </location>
</feature>
<feature type="compositionally biased region" description="Basic and acidic residues" evidence="2">
    <location>
        <begin position="234"/>
        <end position="257"/>
    </location>
</feature>
<organism evidence="6 7">
    <name type="scientific">Cercospora beticola</name>
    <name type="common">Sugarbeet leaf spot fungus</name>
    <dbReference type="NCBI Taxonomy" id="122368"/>
    <lineage>
        <taxon>Eukaryota</taxon>
        <taxon>Fungi</taxon>
        <taxon>Dikarya</taxon>
        <taxon>Ascomycota</taxon>
        <taxon>Pezizomycotina</taxon>
        <taxon>Dothideomycetes</taxon>
        <taxon>Dothideomycetidae</taxon>
        <taxon>Mycosphaerellales</taxon>
        <taxon>Mycosphaerellaceae</taxon>
        <taxon>Cercospora</taxon>
    </lineage>
</organism>
<feature type="region of interest" description="Disordered" evidence="2">
    <location>
        <begin position="173"/>
        <end position="591"/>
    </location>
</feature>
<feature type="compositionally biased region" description="Basic and acidic residues" evidence="2">
    <location>
        <begin position="206"/>
        <end position="220"/>
    </location>
</feature>
<dbReference type="InterPro" id="IPR056223">
    <property type="entry name" value="PH_24"/>
</dbReference>
<evidence type="ECO:0008006" key="8">
    <source>
        <dbReference type="Google" id="ProtNLM"/>
    </source>
</evidence>
<feature type="compositionally biased region" description="Basic and acidic residues" evidence="2">
    <location>
        <begin position="809"/>
        <end position="821"/>
    </location>
</feature>
<feature type="domain" description="DBL homology" evidence="3">
    <location>
        <begin position="679"/>
        <end position="879"/>
    </location>
</feature>
<evidence type="ECO:0000256" key="2">
    <source>
        <dbReference type="SAM" id="MobiDB-lite"/>
    </source>
</evidence>
<dbReference type="InterPro" id="IPR056416">
    <property type="entry name" value="DH_2_fung"/>
</dbReference>
<feature type="region of interest" description="Disordered" evidence="2">
    <location>
        <begin position="607"/>
        <end position="642"/>
    </location>
</feature>
<dbReference type="Pfam" id="PF24344">
    <property type="entry name" value="PH_23"/>
    <property type="match status" value="1"/>
</dbReference>
<feature type="compositionally biased region" description="Basic and acidic residues" evidence="2">
    <location>
        <begin position="485"/>
        <end position="499"/>
    </location>
</feature>
<feature type="compositionally biased region" description="Pro residues" evidence="2">
    <location>
        <begin position="1408"/>
        <end position="1418"/>
    </location>
</feature>
<feature type="compositionally biased region" description="Basic and acidic residues" evidence="2">
    <location>
        <begin position="1132"/>
        <end position="1155"/>
    </location>
</feature>
<dbReference type="Pfam" id="PF24345">
    <property type="entry name" value="PH_24"/>
    <property type="match status" value="1"/>
</dbReference>
<evidence type="ECO:0000259" key="4">
    <source>
        <dbReference type="Pfam" id="PF24344"/>
    </source>
</evidence>
<feature type="compositionally biased region" description="Basic and acidic residues" evidence="2">
    <location>
        <begin position="1375"/>
        <end position="1386"/>
    </location>
</feature>
<evidence type="ECO:0000256" key="1">
    <source>
        <dbReference type="SAM" id="Coils"/>
    </source>
</evidence>
<feature type="compositionally biased region" description="Basic and acidic residues" evidence="2">
    <location>
        <begin position="381"/>
        <end position="396"/>
    </location>
</feature>
<feature type="domain" description="PH" evidence="5">
    <location>
        <begin position="1451"/>
        <end position="1588"/>
    </location>
</feature>
<protein>
    <recommendedName>
        <fullName evidence="8">DH domain-containing protein</fullName>
    </recommendedName>
</protein>